<reference evidence="1 2" key="1">
    <citation type="journal article" date="2015" name="Genome Biol. Evol.">
        <title>Phylogenomic analyses indicate that early fungi evolved digesting cell walls of algal ancestors of land plants.</title>
        <authorList>
            <person name="Chang Y."/>
            <person name="Wang S."/>
            <person name="Sekimoto S."/>
            <person name="Aerts A.L."/>
            <person name="Choi C."/>
            <person name="Clum A."/>
            <person name="LaButti K.M."/>
            <person name="Lindquist E.A."/>
            <person name="Yee Ngan C."/>
            <person name="Ohm R.A."/>
            <person name="Salamov A.A."/>
            <person name="Grigoriev I.V."/>
            <person name="Spatafora J.W."/>
            <person name="Berbee M.L."/>
        </authorList>
    </citation>
    <scope>NUCLEOTIDE SEQUENCE [LARGE SCALE GENOMIC DNA]</scope>
    <source>
        <strain evidence="1 2">NRRL 1564</strain>
    </source>
</reference>
<gene>
    <name evidence="1" type="ORF">COEREDRAFT_89481</name>
</gene>
<accession>A0A2G5B488</accession>
<evidence type="ECO:0000313" key="2">
    <source>
        <dbReference type="Proteomes" id="UP000242474"/>
    </source>
</evidence>
<protein>
    <submittedName>
        <fullName evidence="1">Uncharacterized protein</fullName>
    </submittedName>
</protein>
<evidence type="ECO:0000313" key="1">
    <source>
        <dbReference type="EMBL" id="PIA13547.1"/>
    </source>
</evidence>
<dbReference type="Proteomes" id="UP000242474">
    <property type="component" value="Unassembled WGS sequence"/>
</dbReference>
<keyword evidence="2" id="KW-1185">Reference proteome</keyword>
<sequence>MASSASHTRFIFKGETTELVFYTQEEESCENPTKAVEYFCDKIGVLVKFTTTKPEKSPDDLRTVNIELDDGSIPSDELINSARSTLKGDNYFSVECSEEQQRSYTGYCPKKISFTAGDGSRAVFEQTECKSDQDINNIIAKLKALKIVKEVSQADDVCTVNLSLQNIQKEMYYKLWKACKENNYVSLTPPKIDEVY</sequence>
<name>A0A2G5B488_COERN</name>
<dbReference type="AlphaFoldDB" id="A0A2G5B488"/>
<organism evidence="1 2">
    <name type="scientific">Coemansia reversa (strain ATCC 12441 / NRRL 1564)</name>
    <dbReference type="NCBI Taxonomy" id="763665"/>
    <lineage>
        <taxon>Eukaryota</taxon>
        <taxon>Fungi</taxon>
        <taxon>Fungi incertae sedis</taxon>
        <taxon>Zoopagomycota</taxon>
        <taxon>Kickxellomycotina</taxon>
        <taxon>Kickxellomycetes</taxon>
        <taxon>Kickxellales</taxon>
        <taxon>Kickxellaceae</taxon>
        <taxon>Coemansia</taxon>
    </lineage>
</organism>
<proteinExistence type="predicted"/>
<dbReference type="EMBL" id="KZ303533">
    <property type="protein sequence ID" value="PIA13547.1"/>
    <property type="molecule type" value="Genomic_DNA"/>
</dbReference>